<dbReference type="EMBL" id="MPTO01000051">
    <property type="protein sequence ID" value="OME10159.1"/>
    <property type="molecule type" value="Genomic_DNA"/>
</dbReference>
<organism evidence="1 2">
    <name type="scientific">Paenibacillus odorifer</name>
    <dbReference type="NCBI Taxonomy" id="189426"/>
    <lineage>
        <taxon>Bacteria</taxon>
        <taxon>Bacillati</taxon>
        <taxon>Bacillota</taxon>
        <taxon>Bacilli</taxon>
        <taxon>Bacillales</taxon>
        <taxon>Paenibacillaceae</taxon>
        <taxon>Paenibacillus</taxon>
    </lineage>
</organism>
<reference evidence="1 2" key="1">
    <citation type="submission" date="2016-10" db="EMBL/GenBank/DDBJ databases">
        <title>Paenibacillus species isolates.</title>
        <authorList>
            <person name="Beno S.M."/>
        </authorList>
    </citation>
    <scope>NUCLEOTIDE SEQUENCE [LARGE SCALE GENOMIC DNA]</scope>
    <source>
        <strain evidence="1 2">FSL H7-0918</strain>
    </source>
</reference>
<proteinExistence type="predicted"/>
<comment type="caution">
    <text evidence="1">The sequence shown here is derived from an EMBL/GenBank/DDBJ whole genome shotgun (WGS) entry which is preliminary data.</text>
</comment>
<dbReference type="AlphaFoldDB" id="A0AB36J655"/>
<dbReference type="Pfam" id="PF12691">
    <property type="entry name" value="Phage_tail_terminator_6"/>
    <property type="match status" value="1"/>
</dbReference>
<evidence type="ECO:0000313" key="2">
    <source>
        <dbReference type="Proteomes" id="UP000187323"/>
    </source>
</evidence>
<accession>A0AB36J655</accession>
<protein>
    <submittedName>
        <fullName evidence="1">Uncharacterized protein</fullName>
    </submittedName>
</protein>
<gene>
    <name evidence="1" type="ORF">BSK47_31285</name>
</gene>
<dbReference type="RefSeq" id="WP_076138940.1">
    <property type="nucleotide sequence ID" value="NZ_MPTO01000051.1"/>
</dbReference>
<name>A0AB36J655_9BACL</name>
<evidence type="ECO:0000313" key="1">
    <source>
        <dbReference type="EMBL" id="OME10159.1"/>
    </source>
</evidence>
<sequence length="136" mass="15175">MLASELIAYLTAAGYSVYPDPNFIPADPVEAKLPTLYVMDSGGYPPDKYVPTQRPTYQIIVKGNSYKTSPANMAATEALAKRLGKLLHRKPNYMIGSTYVFASTETMQPIYLGLDEKDHPMYSTNFEFYSKEATTI</sequence>
<dbReference type="InterPro" id="IPR024411">
    <property type="entry name" value="Tail_terminator_phage"/>
</dbReference>
<dbReference type="Proteomes" id="UP000187323">
    <property type="component" value="Unassembled WGS sequence"/>
</dbReference>